<dbReference type="InterPro" id="IPR001712">
    <property type="entry name" value="T3SS_FHIPEP"/>
</dbReference>
<reference evidence="8" key="1">
    <citation type="journal article" date="2021" name="Proc. Natl. Acad. Sci. U.S.A.">
        <title>Global biogeography of chemosynthetic symbionts reveals both localized and globally distributed symbiont groups. .</title>
        <authorList>
            <person name="Osvatic J.T."/>
            <person name="Wilkins L.G.E."/>
            <person name="Leibrecht L."/>
            <person name="Leray M."/>
            <person name="Zauner S."/>
            <person name="Polzin J."/>
            <person name="Camacho Y."/>
            <person name="Gros O."/>
            <person name="van Gils J.A."/>
            <person name="Eisen J.A."/>
            <person name="Petersen J.M."/>
            <person name="Yuen B."/>
        </authorList>
    </citation>
    <scope>NUCLEOTIDE SEQUENCE</scope>
    <source>
        <strain evidence="8">MAGclacostrist055</strain>
    </source>
</reference>
<dbReference type="Gene3D" id="3.40.50.12790">
    <property type="entry name" value="FHIPEP family, domain 4"/>
    <property type="match status" value="1"/>
</dbReference>
<dbReference type="GO" id="GO:0009306">
    <property type="term" value="P:protein secretion"/>
    <property type="evidence" value="ECO:0007669"/>
    <property type="project" value="InterPro"/>
</dbReference>
<dbReference type="Gene3D" id="3.40.30.60">
    <property type="entry name" value="FHIPEP family, domain 1"/>
    <property type="match status" value="1"/>
</dbReference>
<keyword evidence="8" id="KW-0966">Cell projection</keyword>
<evidence type="ECO:0000256" key="7">
    <source>
        <dbReference type="RuleBase" id="RU364093"/>
    </source>
</evidence>
<evidence type="ECO:0000313" key="9">
    <source>
        <dbReference type="Proteomes" id="UP000886674"/>
    </source>
</evidence>
<feature type="transmembrane region" description="Helical" evidence="7">
    <location>
        <begin position="82"/>
        <end position="102"/>
    </location>
</feature>
<keyword evidence="4 7" id="KW-0812">Transmembrane</keyword>
<evidence type="ECO:0000256" key="4">
    <source>
        <dbReference type="ARBA" id="ARBA00022692"/>
    </source>
</evidence>
<evidence type="ECO:0000256" key="6">
    <source>
        <dbReference type="ARBA" id="ARBA00023136"/>
    </source>
</evidence>
<dbReference type="PANTHER" id="PTHR30161">
    <property type="entry name" value="FLAGELLAR EXPORT PROTEIN, MEMBRANE FLHA SUBUNIT-RELATED"/>
    <property type="match status" value="1"/>
</dbReference>
<keyword evidence="7" id="KW-1006">Bacterial flagellum protein export</keyword>
<name>A0A9E4TR75_9GAMM</name>
<dbReference type="InterPro" id="IPR006301">
    <property type="entry name" value="FlhA"/>
</dbReference>
<feature type="transmembrane region" description="Helical" evidence="7">
    <location>
        <begin position="27"/>
        <end position="45"/>
    </location>
</feature>
<dbReference type="InterPro" id="IPR025505">
    <property type="entry name" value="FHIPEP_CS"/>
</dbReference>
<dbReference type="AlphaFoldDB" id="A0A9E4TR75"/>
<keyword evidence="6 7" id="KW-0472">Membrane</keyword>
<keyword evidence="7" id="KW-0813">Transport</keyword>
<feature type="transmembrane region" description="Helical" evidence="7">
    <location>
        <begin position="209"/>
        <end position="231"/>
    </location>
</feature>
<dbReference type="NCBIfam" id="TIGR01398">
    <property type="entry name" value="FlhA"/>
    <property type="match status" value="1"/>
</dbReference>
<evidence type="ECO:0000256" key="1">
    <source>
        <dbReference type="ARBA" id="ARBA00004651"/>
    </source>
</evidence>
<dbReference type="PANTHER" id="PTHR30161:SF1">
    <property type="entry name" value="FLAGELLAR BIOSYNTHESIS PROTEIN FLHA-RELATED"/>
    <property type="match status" value="1"/>
</dbReference>
<dbReference type="InterPro" id="IPR042194">
    <property type="entry name" value="FHIPEP_1"/>
</dbReference>
<proteinExistence type="inferred from homology"/>
<feature type="transmembrane region" description="Helical" evidence="7">
    <location>
        <begin position="122"/>
        <end position="141"/>
    </location>
</feature>
<dbReference type="Proteomes" id="UP000886674">
    <property type="component" value="Unassembled WGS sequence"/>
</dbReference>
<feature type="transmembrane region" description="Helical" evidence="7">
    <location>
        <begin position="51"/>
        <end position="70"/>
    </location>
</feature>
<sequence length="691" mass="76191">MREERWPVNGNTRMETIKGLLRKQSDLILVFGMIGILIVLFSPIPSQLLDFLLIANLSFAMLILLLTFYVDKPLQFSTFPSILLIATLFRLSLNIAATRLVLGDAYAGEVIDAVGNHVVGGNYVMGMIVFLVLVVVQYVVVTNGAQRVAEVAARFTLDAMPGKQMSIDADLNMGLINEQQAQERRKDIEKDANFYGAMDGASKFVKGDAIAGIIIILIDIIGGLIIGVAQMGMEWSEALRRFTLLTIGDGIVTQIPALVIATGTGIIVTRAASDEALSQAVSSQVTKYPKILILIGLTLLALMLLPGIPAFPVFLVLLIVALVALYSFRKRQFQTEETEVLEPESGEQDLYGMLTVDPIEIQVGQGLVPLFGGDDSLFMERIAVFRKQYALEQGCVIPKVRVKDNKKLPPQGYEIRLYGAKVGSGEVLDDRLLAINPGQVGKKLEGVQTKDPTYGLPAIWVVEEQVPTAREAGYTLVEPAMVLMTHLSEIVRQQSSNLLTRAETERLTERVKEQDPGLVDELIPGVMSYTEVQKVLQNLLREKVSIRNMALILEALVDYGKQTKDFDQLTELVRQKLGPLICQSLASKEGDLHVLLLDPSIERTLSAGVRAEKDQSRLTIDPNMSQQILTKIAGSVEHMMQSNLMPVLLCAPELRRHLRHYTERVMPHLSVLSMSEVPHAVNVKSFGMVSL</sequence>
<comment type="similarity">
    <text evidence="2 7">Belongs to the FHIPEP (flagella/HR/invasion proteins export pore) family.</text>
</comment>
<keyword evidence="7" id="KW-1005">Bacterial flagellum biogenesis</keyword>
<dbReference type="EMBL" id="JAEPCR010000005">
    <property type="protein sequence ID" value="MCG7977035.1"/>
    <property type="molecule type" value="Genomic_DNA"/>
</dbReference>
<comment type="subcellular location">
    <subcellularLocation>
        <location evidence="1 7">Cell membrane</location>
        <topology evidence="1 7">Multi-pass membrane protein</topology>
    </subcellularLocation>
</comment>
<evidence type="ECO:0000256" key="3">
    <source>
        <dbReference type="ARBA" id="ARBA00022475"/>
    </source>
</evidence>
<dbReference type="GO" id="GO:0005886">
    <property type="term" value="C:plasma membrane"/>
    <property type="evidence" value="ECO:0007669"/>
    <property type="project" value="UniProtKB-SubCell"/>
</dbReference>
<dbReference type="PRINTS" id="PR00949">
    <property type="entry name" value="TYPE3IMAPROT"/>
</dbReference>
<accession>A0A9E4TR75</accession>
<keyword evidence="7" id="KW-0653">Protein transport</keyword>
<keyword evidence="3 7" id="KW-1003">Cell membrane</keyword>
<gene>
    <name evidence="7 8" type="primary">flhA</name>
    <name evidence="8" type="ORF">JAY77_02660</name>
</gene>
<comment type="function">
    <text evidence="7">Required for formation of the rod structure of the flagellar apparatus. Together with FliI and FliH, may constitute the export apparatus of flagellin.</text>
</comment>
<feature type="transmembrane region" description="Helical" evidence="7">
    <location>
        <begin position="311"/>
        <end position="328"/>
    </location>
</feature>
<keyword evidence="5 7" id="KW-1133">Transmembrane helix</keyword>
<feature type="transmembrane region" description="Helical" evidence="7">
    <location>
        <begin position="251"/>
        <end position="268"/>
    </location>
</feature>
<dbReference type="PROSITE" id="PS00994">
    <property type="entry name" value="FHIPEP"/>
    <property type="match status" value="1"/>
</dbReference>
<dbReference type="PIRSF" id="PIRSF005419">
    <property type="entry name" value="FlhA"/>
    <property type="match status" value="1"/>
</dbReference>
<evidence type="ECO:0000256" key="2">
    <source>
        <dbReference type="ARBA" id="ARBA00008835"/>
    </source>
</evidence>
<dbReference type="InterPro" id="IPR042196">
    <property type="entry name" value="FHIPEP_4"/>
</dbReference>
<dbReference type="GO" id="GO:0044780">
    <property type="term" value="P:bacterial-type flagellum assembly"/>
    <property type="evidence" value="ECO:0007669"/>
    <property type="project" value="InterPro"/>
</dbReference>
<protein>
    <recommendedName>
        <fullName evidence="7">Flagellar biosynthesis protein FlhA</fullName>
    </recommendedName>
</protein>
<organism evidence="8 9">
    <name type="scientific">Candidatus Thiodiazotropha taylori</name>
    <dbReference type="NCBI Taxonomy" id="2792791"/>
    <lineage>
        <taxon>Bacteria</taxon>
        <taxon>Pseudomonadati</taxon>
        <taxon>Pseudomonadota</taxon>
        <taxon>Gammaproteobacteria</taxon>
        <taxon>Chromatiales</taxon>
        <taxon>Sedimenticolaceae</taxon>
        <taxon>Candidatus Thiodiazotropha</taxon>
    </lineage>
</organism>
<keyword evidence="8" id="KW-0282">Flagellum</keyword>
<dbReference type="Pfam" id="PF00771">
    <property type="entry name" value="FHIPEP"/>
    <property type="match status" value="1"/>
</dbReference>
<comment type="caution">
    <text evidence="8">The sequence shown here is derived from an EMBL/GenBank/DDBJ whole genome shotgun (WGS) entry which is preliminary data.</text>
</comment>
<evidence type="ECO:0000313" key="8">
    <source>
        <dbReference type="EMBL" id="MCG7977035.1"/>
    </source>
</evidence>
<dbReference type="Gene3D" id="1.10.8.540">
    <property type="entry name" value="FHIPEP family, domain 3"/>
    <property type="match status" value="1"/>
</dbReference>
<keyword evidence="8" id="KW-0969">Cilium</keyword>
<dbReference type="InterPro" id="IPR042193">
    <property type="entry name" value="FHIPEP_3"/>
</dbReference>
<evidence type="ECO:0000256" key="5">
    <source>
        <dbReference type="ARBA" id="ARBA00022989"/>
    </source>
</evidence>